<dbReference type="SUPFAM" id="SSF54160">
    <property type="entry name" value="Chromo domain-like"/>
    <property type="match status" value="1"/>
</dbReference>
<sequence length="524" mass="59937">MVTNKELEGKDKENNPNKNNTNSSEHVLESDMEEDNDKRDEDCDGLSSDKEADASEEAGASRNKSHKSDSEELTHSLLNSITTKGIGSPRCDLTPLADQSEPVQIVVGDHYLIRRNDNQLYPAEVTQSCLIEYGNPGRHWFYVHYDEYTIKKYEWVPQNRIMSLNSVEKSQSTPGSSSSVVIAPAAVISENVSQPNSNSEIKRVTRYQKGKLDNINHVQKGIEEMDIDPTTPTLDREHESIMKVKYIDKIQFGRYEVDTFYYSPYPEECDRVSKLFICEYCLKYTNSKASFKDHWDICPYHQPPSKEIYKKGTISIWEIDGREHKIYCQNLCLLAKLFLEDKVVNLDVDPFLFYVLCEVDEVGAHLVGYFSKGKQRPDGNNVACLLTLPPHQRKGYGTLLIAFSYELSKIEGVVGSPEKPLSDLGRLSYRSYWSWVLLEILRENCGTATIKDLSIMTSISQSDVLSTLQALNMVKYWKGQHDICVTSKIVQDYIHKIQLKRPRLTVDPSCLRWTPPKKSLFKLR</sequence>
<dbReference type="Gene3D" id="2.30.30.140">
    <property type="match status" value="1"/>
</dbReference>
<proteinExistence type="inferred from homology"/>
<dbReference type="Gene3D" id="3.30.60.60">
    <property type="entry name" value="N-acetyl transferase-like"/>
    <property type="match status" value="1"/>
</dbReference>
<dbReference type="InterPro" id="IPR002717">
    <property type="entry name" value="HAT_MYST-type"/>
</dbReference>
<dbReference type="PANTHER" id="PTHR10615">
    <property type="entry name" value="HISTONE ACETYLTRANSFERASE"/>
    <property type="match status" value="1"/>
</dbReference>
<evidence type="ECO:0000256" key="3">
    <source>
        <dbReference type="ARBA" id="ARBA00022679"/>
    </source>
</evidence>
<feature type="compositionally biased region" description="Basic and acidic residues" evidence="6">
    <location>
        <begin position="1"/>
        <end position="15"/>
    </location>
</feature>
<dbReference type="Pfam" id="PF17772">
    <property type="entry name" value="zf-MYST"/>
    <property type="match status" value="1"/>
</dbReference>
<dbReference type="EC" id="2.3.1.48" evidence="2 5"/>
<dbReference type="EMBL" id="CAXLJM020000013">
    <property type="protein sequence ID" value="CAL8079502.1"/>
    <property type="molecule type" value="Genomic_DNA"/>
</dbReference>
<dbReference type="Gene3D" id="3.40.630.30">
    <property type="match status" value="1"/>
</dbReference>
<gene>
    <name evidence="8" type="ORF">ODALV1_LOCUS4382</name>
</gene>
<evidence type="ECO:0000313" key="9">
    <source>
        <dbReference type="Proteomes" id="UP001642540"/>
    </source>
</evidence>
<organism evidence="8 9">
    <name type="scientific">Orchesella dallaii</name>
    <dbReference type="NCBI Taxonomy" id="48710"/>
    <lineage>
        <taxon>Eukaryota</taxon>
        <taxon>Metazoa</taxon>
        <taxon>Ecdysozoa</taxon>
        <taxon>Arthropoda</taxon>
        <taxon>Hexapoda</taxon>
        <taxon>Collembola</taxon>
        <taxon>Entomobryomorpha</taxon>
        <taxon>Entomobryoidea</taxon>
        <taxon>Orchesellidae</taxon>
        <taxon>Orchesellinae</taxon>
        <taxon>Orchesella</taxon>
    </lineage>
</organism>
<evidence type="ECO:0000256" key="5">
    <source>
        <dbReference type="RuleBase" id="RU361211"/>
    </source>
</evidence>
<accession>A0ABP1PZ01</accession>
<dbReference type="PROSITE" id="PS51726">
    <property type="entry name" value="MYST_HAT"/>
    <property type="match status" value="1"/>
</dbReference>
<dbReference type="PANTHER" id="PTHR10615:SF82">
    <property type="entry name" value="HISTONE ACETYLTRANSFERASE KAT8"/>
    <property type="match status" value="1"/>
</dbReference>
<dbReference type="InterPro" id="IPR036388">
    <property type="entry name" value="WH-like_DNA-bd_sf"/>
</dbReference>
<comment type="catalytic activity">
    <reaction evidence="5">
        <text>L-lysyl-[protein] + acetyl-CoA = N(6)-acetyl-L-lysyl-[protein] + CoA + H(+)</text>
        <dbReference type="Rhea" id="RHEA:45948"/>
        <dbReference type="Rhea" id="RHEA-COMP:9752"/>
        <dbReference type="Rhea" id="RHEA-COMP:10731"/>
        <dbReference type="ChEBI" id="CHEBI:15378"/>
        <dbReference type="ChEBI" id="CHEBI:29969"/>
        <dbReference type="ChEBI" id="CHEBI:57287"/>
        <dbReference type="ChEBI" id="CHEBI:57288"/>
        <dbReference type="ChEBI" id="CHEBI:61930"/>
        <dbReference type="EC" id="2.3.1.48"/>
    </reaction>
</comment>
<evidence type="ECO:0000313" key="8">
    <source>
        <dbReference type="EMBL" id="CAL8079502.1"/>
    </source>
</evidence>
<feature type="compositionally biased region" description="Basic and acidic residues" evidence="6">
    <location>
        <begin position="36"/>
        <end position="53"/>
    </location>
</feature>
<keyword evidence="4" id="KW-0007">Acetylation</keyword>
<evidence type="ECO:0000256" key="6">
    <source>
        <dbReference type="SAM" id="MobiDB-lite"/>
    </source>
</evidence>
<comment type="subcellular location">
    <subcellularLocation>
        <location evidence="5">Nucleus</location>
    </subcellularLocation>
</comment>
<keyword evidence="5" id="KW-0539">Nucleus</keyword>
<comment type="similarity">
    <text evidence="1 5">Belongs to the MYST (SAS/MOZ) family.</text>
</comment>
<protein>
    <recommendedName>
        <fullName evidence="2 5">Histone acetyltransferase</fullName>
        <ecNumber evidence="2 5">2.3.1.48</ecNumber>
    </recommendedName>
</protein>
<dbReference type="Gene3D" id="1.10.10.10">
    <property type="entry name" value="Winged helix-like DNA-binding domain superfamily/Winged helix DNA-binding domain"/>
    <property type="match status" value="1"/>
</dbReference>
<dbReference type="InterPro" id="IPR050603">
    <property type="entry name" value="MYST_HAT"/>
</dbReference>
<name>A0ABP1PZ01_9HEXA</name>
<dbReference type="InterPro" id="IPR040706">
    <property type="entry name" value="Zf-MYST"/>
</dbReference>
<reference evidence="8 9" key="1">
    <citation type="submission" date="2024-08" db="EMBL/GenBank/DDBJ databases">
        <authorList>
            <person name="Cucini C."/>
            <person name="Frati F."/>
        </authorList>
    </citation>
    <scope>NUCLEOTIDE SEQUENCE [LARGE SCALE GENOMIC DNA]</scope>
</reference>
<dbReference type="Proteomes" id="UP001642540">
    <property type="component" value="Unassembled WGS sequence"/>
</dbReference>
<dbReference type="InterPro" id="IPR016197">
    <property type="entry name" value="Chromo-like_dom_sf"/>
</dbReference>
<evidence type="ECO:0000256" key="1">
    <source>
        <dbReference type="ARBA" id="ARBA00010107"/>
    </source>
</evidence>
<evidence type="ECO:0000256" key="4">
    <source>
        <dbReference type="ARBA" id="ARBA00022990"/>
    </source>
</evidence>
<dbReference type="CDD" id="cd04301">
    <property type="entry name" value="NAT_SF"/>
    <property type="match status" value="1"/>
</dbReference>
<feature type="region of interest" description="Disordered" evidence="6">
    <location>
        <begin position="1"/>
        <end position="73"/>
    </location>
</feature>
<comment type="caution">
    <text evidence="8">The sequence shown here is derived from an EMBL/GenBank/DDBJ whole genome shotgun (WGS) entry which is preliminary data.</text>
</comment>
<feature type="domain" description="MYST-type HAT" evidence="7">
    <location>
        <begin position="242"/>
        <end position="515"/>
    </location>
</feature>
<evidence type="ECO:0000259" key="7">
    <source>
        <dbReference type="PROSITE" id="PS51726"/>
    </source>
</evidence>
<dbReference type="SUPFAM" id="SSF55729">
    <property type="entry name" value="Acyl-CoA N-acyltransferases (Nat)"/>
    <property type="match status" value="1"/>
</dbReference>
<dbReference type="InterPro" id="IPR016181">
    <property type="entry name" value="Acyl_CoA_acyltransferase"/>
</dbReference>
<keyword evidence="9" id="KW-1185">Reference proteome</keyword>
<keyword evidence="3" id="KW-0808">Transferase</keyword>
<dbReference type="Pfam" id="PF01853">
    <property type="entry name" value="MOZ_SAS"/>
    <property type="match status" value="1"/>
</dbReference>
<evidence type="ECO:0000256" key="2">
    <source>
        <dbReference type="ARBA" id="ARBA00013184"/>
    </source>
</evidence>
<dbReference type="InterPro" id="IPR025995">
    <property type="entry name" value="Tudor-knot"/>
</dbReference>
<dbReference type="Pfam" id="PF11717">
    <property type="entry name" value="Tudor-knot"/>
    <property type="match status" value="1"/>
</dbReference>